<dbReference type="Proteomes" id="UP000585696">
    <property type="component" value="Unassembled WGS sequence"/>
</dbReference>
<evidence type="ECO:0008006" key="10">
    <source>
        <dbReference type="Google" id="ProtNLM"/>
    </source>
</evidence>
<organism evidence="6 8">
    <name type="scientific">Listeria booriae</name>
    <dbReference type="NCBI Taxonomy" id="1552123"/>
    <lineage>
        <taxon>Bacteria</taxon>
        <taxon>Bacillati</taxon>
        <taxon>Bacillota</taxon>
        <taxon>Bacilli</taxon>
        <taxon>Bacillales</taxon>
        <taxon>Listeriaceae</taxon>
        <taxon>Listeria</taxon>
    </lineage>
</organism>
<dbReference type="InterPro" id="IPR029101">
    <property type="entry name" value="Sigma_reg_N"/>
</dbReference>
<keyword evidence="1" id="KW-1133">Transmembrane helix</keyword>
<protein>
    <recommendedName>
        <fullName evidence="10">Sigma factor regulator C-terminal domain-containing protein</fullName>
    </recommendedName>
</protein>
<evidence type="ECO:0000259" key="2">
    <source>
        <dbReference type="Pfam" id="PF13791"/>
    </source>
</evidence>
<accession>A0A7X1DJ09</accession>
<dbReference type="EMBL" id="JAASWV010000002">
    <property type="protein sequence ID" value="MBC2309491.1"/>
    <property type="molecule type" value="Genomic_DNA"/>
</dbReference>
<sequence>MKGSIRKNKIFIRVVLIVVIGTGLIIGGMKLATSNSEKLDSALLNQMIINAPNLGLGSRMKVENGIFGGQFIYKRYKDIDGYIIPWTDVTGNYSVFGQDSVGFMQLNNSNVTHDFVEGTSQKMMKFYNQDIAYEKVVTELKTILGNENLVMEAAISFDKTYSLERIRKMVPENLNIAWLWLDEDDNGGQLEALAPDHVYGFEGLQKPNEKVPSDDVYQGNYNNFLSALEVLREDSTKAATLHDKYSKLKLKQLKFKGMVLTGQATSFKNLSDQKFIRASEIGATADIVPYIKPYK</sequence>
<feature type="domain" description="Sigma factor regulator C-terminal" evidence="2">
    <location>
        <begin position="147"/>
        <end position="282"/>
    </location>
</feature>
<evidence type="ECO:0000313" key="6">
    <source>
        <dbReference type="EMBL" id="MBC2309491.1"/>
    </source>
</evidence>
<evidence type="ECO:0000313" key="5">
    <source>
        <dbReference type="EMBL" id="MBC2293958.1"/>
    </source>
</evidence>
<evidence type="ECO:0000313" key="7">
    <source>
        <dbReference type="Proteomes" id="UP000543005"/>
    </source>
</evidence>
<proteinExistence type="predicted"/>
<evidence type="ECO:0000259" key="3">
    <source>
        <dbReference type="Pfam" id="PF13800"/>
    </source>
</evidence>
<keyword evidence="1" id="KW-0812">Transmembrane</keyword>
<keyword evidence="1" id="KW-0472">Membrane</keyword>
<dbReference type="Pfam" id="PF13800">
    <property type="entry name" value="Sigma_reg_N"/>
    <property type="match status" value="1"/>
</dbReference>
<comment type="caution">
    <text evidence="6">The sequence shown here is derived from an EMBL/GenBank/DDBJ whole genome shotgun (WGS) entry which is preliminary data.</text>
</comment>
<evidence type="ECO:0000313" key="4">
    <source>
        <dbReference type="EMBL" id="MBC2284467.1"/>
    </source>
</evidence>
<dbReference type="InterPro" id="IPR025672">
    <property type="entry name" value="Sigma_reg_C_dom"/>
</dbReference>
<feature type="transmembrane region" description="Helical" evidence="1">
    <location>
        <begin position="12"/>
        <end position="32"/>
    </location>
</feature>
<dbReference type="AlphaFoldDB" id="A0A7X1DJ09"/>
<dbReference type="Pfam" id="PF13791">
    <property type="entry name" value="Sigma_reg_C"/>
    <property type="match status" value="1"/>
</dbReference>
<dbReference type="Proteomes" id="UP000543005">
    <property type="component" value="Unassembled WGS sequence"/>
</dbReference>
<dbReference type="Proteomes" id="UP000565628">
    <property type="component" value="Unassembled WGS sequence"/>
</dbReference>
<evidence type="ECO:0000256" key="1">
    <source>
        <dbReference type="SAM" id="Phobius"/>
    </source>
</evidence>
<reference evidence="7 8" key="1">
    <citation type="submission" date="2020-03" db="EMBL/GenBank/DDBJ databases">
        <title>Soil Listeria distribution.</title>
        <authorList>
            <person name="Liao J."/>
            <person name="Wiedmann M."/>
        </authorList>
    </citation>
    <scope>NUCLEOTIDE SEQUENCE [LARGE SCALE GENOMIC DNA]</scope>
    <source>
        <strain evidence="6 8">FSL L7-0039</strain>
        <strain evidence="5 7">FSL L7-0051</strain>
        <strain evidence="4 9">FSL L7-0054</strain>
    </source>
</reference>
<evidence type="ECO:0000313" key="9">
    <source>
        <dbReference type="Proteomes" id="UP000585696"/>
    </source>
</evidence>
<dbReference type="EMBL" id="JAARZT010000023">
    <property type="protein sequence ID" value="MBC2293958.1"/>
    <property type="molecule type" value="Genomic_DNA"/>
</dbReference>
<gene>
    <name evidence="4" type="ORF">HCB69_08755</name>
    <name evidence="5" type="ORF">HCC36_12020</name>
    <name evidence="6" type="ORF">HCJ81_01260</name>
</gene>
<evidence type="ECO:0000313" key="8">
    <source>
        <dbReference type="Proteomes" id="UP000565628"/>
    </source>
</evidence>
<name>A0A7X1DJ09_9LIST</name>
<feature type="domain" description="Sigma factor regulator N-terminal" evidence="3">
    <location>
        <begin position="10"/>
        <end position="82"/>
    </location>
</feature>
<dbReference type="RefSeq" id="WP_185629640.1">
    <property type="nucleotide sequence ID" value="NZ_JAARZS010000019.1"/>
</dbReference>
<dbReference type="EMBL" id="JAARZS010000019">
    <property type="protein sequence ID" value="MBC2284467.1"/>
    <property type="molecule type" value="Genomic_DNA"/>
</dbReference>